<comment type="caution">
    <text evidence="7">The sequence shown here is derived from an EMBL/GenBank/DDBJ whole genome shotgun (WGS) entry which is preliminary data.</text>
</comment>
<dbReference type="FunFam" id="3.90.226.10:FF:000090">
    <property type="entry name" value="Tail-specific protease"/>
    <property type="match status" value="1"/>
</dbReference>
<proteinExistence type="inferred from homology"/>
<dbReference type="Pfam" id="PF11818">
    <property type="entry name" value="DUF3340"/>
    <property type="match status" value="1"/>
</dbReference>
<dbReference type="GO" id="GO:0004175">
    <property type="term" value="F:endopeptidase activity"/>
    <property type="evidence" value="ECO:0007669"/>
    <property type="project" value="TreeGrafter"/>
</dbReference>
<keyword evidence="8" id="KW-1185">Reference proteome</keyword>
<evidence type="ECO:0000259" key="6">
    <source>
        <dbReference type="PROSITE" id="PS50106"/>
    </source>
</evidence>
<keyword evidence="3 5" id="KW-0378">Hydrolase</keyword>
<dbReference type="Pfam" id="PF00595">
    <property type="entry name" value="PDZ"/>
    <property type="match status" value="1"/>
</dbReference>
<name>A0A931E410_9BACT</name>
<feature type="domain" description="PDZ" evidence="6">
    <location>
        <begin position="256"/>
        <end position="332"/>
    </location>
</feature>
<dbReference type="CDD" id="cd06782">
    <property type="entry name" value="cpPDZ_CPP-like"/>
    <property type="match status" value="1"/>
</dbReference>
<dbReference type="SUPFAM" id="SSF52096">
    <property type="entry name" value="ClpP/crotonase"/>
    <property type="match status" value="1"/>
</dbReference>
<evidence type="ECO:0000256" key="2">
    <source>
        <dbReference type="ARBA" id="ARBA00022670"/>
    </source>
</evidence>
<dbReference type="Pfam" id="PF03572">
    <property type="entry name" value="Peptidase_S41"/>
    <property type="match status" value="1"/>
</dbReference>
<dbReference type="PANTHER" id="PTHR32060:SF22">
    <property type="entry name" value="CARBOXYL-TERMINAL-PROCESSING PEPTIDASE 3, CHLOROPLASTIC"/>
    <property type="match status" value="1"/>
</dbReference>
<dbReference type="GO" id="GO:0007165">
    <property type="term" value="P:signal transduction"/>
    <property type="evidence" value="ECO:0007669"/>
    <property type="project" value="TreeGrafter"/>
</dbReference>
<evidence type="ECO:0000256" key="3">
    <source>
        <dbReference type="ARBA" id="ARBA00022801"/>
    </source>
</evidence>
<dbReference type="InterPro" id="IPR005151">
    <property type="entry name" value="Tail-specific_protease"/>
</dbReference>
<dbReference type="SMART" id="SM00245">
    <property type="entry name" value="TSPc"/>
    <property type="match status" value="1"/>
</dbReference>
<sequence>MMNRKVWPLLLLVLLVSGVLWAFTGRDNVEGEKSNEDKYAKQQKLLTAIGSILEQRHYSPKAIDDNFSRSVFKKYLENLDPEKNLFLQSDIKALSKYQAAIDEEILGKTTMEFYPAAGQIYEKRIGEVMTIYKDLLSKPFDFSANENVQLDGEKIDYAANEEARKEAWRKRLKFMTLERFVDLQQQREKADKKDSMASKTDAQLEKEARTRVLGALDRNYNRLKLVFNADQQFSSFVNTITDLMDPHTEYFAPVDKRGFDEEMSGRFYGIGAQLTEENGSIKIASLVTGSPAWKSGQVQVNDEILKVAQGAEPPVDVAGYAVTDVVKLIRGTKGTEVRITFKKNDGTLQIVSLVRDEIVQDETFARSSVITDDGKKIGYIYLPEFYADFDRPEGNRCSQDVANEVKKLKAENVEGIILDLRNNGGGSLYEVVQMVGLFIKSGPVVQVKDRDGKPITLSDTDPGVLYEGPLAVMVNELSASASEIFAAAIQDYKRGIVVGSTSTYGKGTVQKNLPLGRQDMTTGQTEYGALKLTFEKFYRVNGGSTQLKGVTPDVVLPDVYEYIKFREKDNPSALAWDQIPQADYKQSMDINWAEIQKKADERVSANTAFAGIKKNTDWLSKNTERAYELNLEAYKKQQATLRNTVKQDDTLSKLQAPMDMKPVEVDKDKFFNNADKAKGERYQQWLKSVQRDLYIDETVNIVRDVIAAKSQVTVKQ</sequence>
<evidence type="ECO:0000256" key="1">
    <source>
        <dbReference type="ARBA" id="ARBA00009179"/>
    </source>
</evidence>
<dbReference type="CDD" id="cd07560">
    <property type="entry name" value="Peptidase_S41_CPP"/>
    <property type="match status" value="1"/>
</dbReference>
<reference evidence="7" key="1">
    <citation type="submission" date="2020-11" db="EMBL/GenBank/DDBJ databases">
        <title>Bacterial whole genome sequence for Panacibacter sp. DH6.</title>
        <authorList>
            <person name="Le V."/>
            <person name="Ko S."/>
            <person name="Ahn C.-Y."/>
            <person name="Oh H.-M."/>
        </authorList>
    </citation>
    <scope>NUCLEOTIDE SEQUENCE</scope>
    <source>
        <strain evidence="7">DH6</strain>
    </source>
</reference>
<dbReference type="AlphaFoldDB" id="A0A931E410"/>
<keyword evidence="2 5" id="KW-0645">Protease</keyword>
<dbReference type="EMBL" id="JADWYR010000001">
    <property type="protein sequence ID" value="MBG9374885.1"/>
    <property type="molecule type" value="Genomic_DNA"/>
</dbReference>
<accession>A0A931E410</accession>
<dbReference type="InterPro" id="IPR029045">
    <property type="entry name" value="ClpP/crotonase-like_dom_sf"/>
</dbReference>
<gene>
    <name evidence="7" type="ORF">I5907_01450</name>
</gene>
<evidence type="ECO:0000256" key="4">
    <source>
        <dbReference type="ARBA" id="ARBA00022825"/>
    </source>
</evidence>
<dbReference type="Pfam" id="PF17804">
    <property type="entry name" value="TSP_NTD"/>
    <property type="match status" value="1"/>
</dbReference>
<evidence type="ECO:0000313" key="8">
    <source>
        <dbReference type="Proteomes" id="UP000628448"/>
    </source>
</evidence>
<dbReference type="SUPFAM" id="SSF50156">
    <property type="entry name" value="PDZ domain-like"/>
    <property type="match status" value="1"/>
</dbReference>
<dbReference type="GO" id="GO:0006508">
    <property type="term" value="P:proteolysis"/>
    <property type="evidence" value="ECO:0007669"/>
    <property type="project" value="UniProtKB-KW"/>
</dbReference>
<organism evidence="7 8">
    <name type="scientific">Panacibacter microcysteis</name>
    <dbReference type="NCBI Taxonomy" id="2793269"/>
    <lineage>
        <taxon>Bacteria</taxon>
        <taxon>Pseudomonadati</taxon>
        <taxon>Bacteroidota</taxon>
        <taxon>Chitinophagia</taxon>
        <taxon>Chitinophagales</taxon>
        <taxon>Chitinophagaceae</taxon>
        <taxon>Panacibacter</taxon>
    </lineage>
</organism>
<keyword evidence="4 5" id="KW-0720">Serine protease</keyword>
<dbReference type="InterPro" id="IPR036034">
    <property type="entry name" value="PDZ_sf"/>
</dbReference>
<dbReference type="NCBIfam" id="TIGR00225">
    <property type="entry name" value="prc"/>
    <property type="match status" value="1"/>
</dbReference>
<dbReference type="InterPro" id="IPR020992">
    <property type="entry name" value="Tail_Prtase_C"/>
</dbReference>
<protein>
    <submittedName>
        <fullName evidence="7">Carboxy terminal-processing peptidase</fullName>
    </submittedName>
</protein>
<dbReference type="InterPro" id="IPR001478">
    <property type="entry name" value="PDZ"/>
</dbReference>
<dbReference type="Gene3D" id="3.90.226.10">
    <property type="entry name" value="2-enoyl-CoA Hydratase, Chain A, domain 1"/>
    <property type="match status" value="1"/>
</dbReference>
<dbReference type="GO" id="GO:0008236">
    <property type="term" value="F:serine-type peptidase activity"/>
    <property type="evidence" value="ECO:0007669"/>
    <property type="project" value="UniProtKB-KW"/>
</dbReference>
<dbReference type="GO" id="GO:0030288">
    <property type="term" value="C:outer membrane-bounded periplasmic space"/>
    <property type="evidence" value="ECO:0007669"/>
    <property type="project" value="TreeGrafter"/>
</dbReference>
<comment type="similarity">
    <text evidence="1 5">Belongs to the peptidase S41A family.</text>
</comment>
<evidence type="ECO:0000256" key="5">
    <source>
        <dbReference type="RuleBase" id="RU004404"/>
    </source>
</evidence>
<dbReference type="SMART" id="SM00228">
    <property type="entry name" value="PDZ"/>
    <property type="match status" value="1"/>
</dbReference>
<dbReference type="RefSeq" id="WP_196988972.1">
    <property type="nucleotide sequence ID" value="NZ_JADWYR010000001.1"/>
</dbReference>
<dbReference type="InterPro" id="IPR040573">
    <property type="entry name" value="TSP_N"/>
</dbReference>
<dbReference type="Gene3D" id="2.30.42.10">
    <property type="match status" value="1"/>
</dbReference>
<evidence type="ECO:0000313" key="7">
    <source>
        <dbReference type="EMBL" id="MBG9374885.1"/>
    </source>
</evidence>
<dbReference type="InterPro" id="IPR004447">
    <property type="entry name" value="Peptidase_S41A"/>
</dbReference>
<dbReference type="Proteomes" id="UP000628448">
    <property type="component" value="Unassembled WGS sequence"/>
</dbReference>
<dbReference type="PROSITE" id="PS50106">
    <property type="entry name" value="PDZ"/>
    <property type="match status" value="1"/>
</dbReference>
<dbReference type="PANTHER" id="PTHR32060">
    <property type="entry name" value="TAIL-SPECIFIC PROTEASE"/>
    <property type="match status" value="1"/>
</dbReference>